<feature type="region of interest" description="Disordered" evidence="1">
    <location>
        <begin position="61"/>
        <end position="90"/>
    </location>
</feature>
<gene>
    <name evidence="2" type="ORF">H920_10500</name>
</gene>
<dbReference type="EMBL" id="KN122816">
    <property type="protein sequence ID" value="KFO28126.1"/>
    <property type="molecule type" value="Genomic_DNA"/>
</dbReference>
<evidence type="ECO:0000313" key="2">
    <source>
        <dbReference type="EMBL" id="KFO28126.1"/>
    </source>
</evidence>
<proteinExistence type="predicted"/>
<organism evidence="2 3">
    <name type="scientific">Fukomys damarensis</name>
    <name type="common">Damaraland mole rat</name>
    <name type="synonym">Cryptomys damarensis</name>
    <dbReference type="NCBI Taxonomy" id="885580"/>
    <lineage>
        <taxon>Eukaryota</taxon>
        <taxon>Metazoa</taxon>
        <taxon>Chordata</taxon>
        <taxon>Craniata</taxon>
        <taxon>Vertebrata</taxon>
        <taxon>Euteleostomi</taxon>
        <taxon>Mammalia</taxon>
        <taxon>Eutheria</taxon>
        <taxon>Euarchontoglires</taxon>
        <taxon>Glires</taxon>
        <taxon>Rodentia</taxon>
        <taxon>Hystricomorpha</taxon>
        <taxon>Bathyergidae</taxon>
        <taxon>Fukomys</taxon>
    </lineage>
</organism>
<evidence type="ECO:0000256" key="1">
    <source>
        <dbReference type="SAM" id="MobiDB-lite"/>
    </source>
</evidence>
<evidence type="ECO:0000313" key="3">
    <source>
        <dbReference type="Proteomes" id="UP000028990"/>
    </source>
</evidence>
<name>A0A091DZ81_FUKDA</name>
<dbReference type="AlphaFoldDB" id="A0A091DZ81"/>
<sequence>MVPAPRSLLASLLQVQNRNAPGASSTFQMLLLGEVYDTVSAAEDLPQMKLPACLPQFPQWNGTQEWGSGSPAGTAQQGPDVTQRRHGRRQPPCLPALLAHSARGRGEAVSPASLPGAVQGLPVAPHHPGFLTTCDLELASCLPHSLPHAPQARAVRLVLLYLLISAVFG</sequence>
<feature type="compositionally biased region" description="Polar residues" evidence="1">
    <location>
        <begin position="61"/>
        <end position="80"/>
    </location>
</feature>
<accession>A0A091DZ81</accession>
<protein>
    <submittedName>
        <fullName evidence="2">Uncharacterized protein</fullName>
    </submittedName>
</protein>
<keyword evidence="3" id="KW-1185">Reference proteome</keyword>
<dbReference type="Proteomes" id="UP000028990">
    <property type="component" value="Unassembled WGS sequence"/>
</dbReference>
<reference evidence="2 3" key="1">
    <citation type="submission" date="2013-11" db="EMBL/GenBank/DDBJ databases">
        <title>The Damaraland mole rat (Fukomys damarensis) genome and evolution of African mole rats.</title>
        <authorList>
            <person name="Gladyshev V.N."/>
            <person name="Fang X."/>
        </authorList>
    </citation>
    <scope>NUCLEOTIDE SEQUENCE [LARGE SCALE GENOMIC DNA]</scope>
    <source>
        <tissue evidence="2">Liver</tissue>
    </source>
</reference>